<dbReference type="RefSeq" id="WP_106513369.1">
    <property type="nucleotide sequence ID" value="NZ_PXYI01000004.1"/>
</dbReference>
<evidence type="ECO:0000313" key="1">
    <source>
        <dbReference type="EMBL" id="PSJ39468.1"/>
    </source>
</evidence>
<sequence length="60" mass="6790">MLSDRDKHYHLERARIEMDLAYQAEHRSVAEAHMRLSALHMGRIKALDESSGSSVAALRA</sequence>
<protein>
    <submittedName>
        <fullName evidence="1">Uncharacterized protein</fullName>
    </submittedName>
</protein>
<dbReference type="AlphaFoldDB" id="A0A2P7QND7"/>
<dbReference type="OrthoDB" id="7597108at2"/>
<name>A0A2P7QND7_9SPHN</name>
<evidence type="ECO:0000313" key="2">
    <source>
        <dbReference type="Proteomes" id="UP000241167"/>
    </source>
</evidence>
<accession>A0A2P7QND7</accession>
<dbReference type="EMBL" id="PXYI01000004">
    <property type="protein sequence ID" value="PSJ39468.1"/>
    <property type="molecule type" value="Genomic_DNA"/>
</dbReference>
<gene>
    <name evidence="1" type="ORF">C7I55_12720</name>
</gene>
<proteinExistence type="predicted"/>
<keyword evidence="2" id="KW-1185">Reference proteome</keyword>
<dbReference type="Proteomes" id="UP000241167">
    <property type="component" value="Unassembled WGS sequence"/>
</dbReference>
<reference evidence="1 2" key="1">
    <citation type="submission" date="2018-03" db="EMBL/GenBank/DDBJ databases">
        <title>The draft genome of Sphingosinicella sp. GL-C-18.</title>
        <authorList>
            <person name="Liu L."/>
            <person name="Li L."/>
            <person name="Liang L."/>
            <person name="Zhang X."/>
            <person name="Wang T."/>
        </authorList>
    </citation>
    <scope>NUCLEOTIDE SEQUENCE [LARGE SCALE GENOMIC DNA]</scope>
    <source>
        <strain evidence="1 2">GL-C-18</strain>
    </source>
</reference>
<comment type="caution">
    <text evidence="1">The sequence shown here is derived from an EMBL/GenBank/DDBJ whole genome shotgun (WGS) entry which is preliminary data.</text>
</comment>
<organism evidence="1 2">
    <name type="scientific">Allosphingosinicella deserti</name>
    <dbReference type="NCBI Taxonomy" id="2116704"/>
    <lineage>
        <taxon>Bacteria</taxon>
        <taxon>Pseudomonadati</taxon>
        <taxon>Pseudomonadota</taxon>
        <taxon>Alphaproteobacteria</taxon>
        <taxon>Sphingomonadales</taxon>
        <taxon>Sphingomonadaceae</taxon>
        <taxon>Allosphingosinicella</taxon>
    </lineage>
</organism>